<reference evidence="3" key="1">
    <citation type="submission" date="2016-04" db="EMBL/GenBank/DDBJ databases">
        <authorList>
            <person name="Nguyen H.D."/>
            <person name="Samba Siva P."/>
            <person name="Cullis J."/>
            <person name="Levesque C.A."/>
            <person name="Hambleton S."/>
        </authorList>
    </citation>
    <scope>NUCLEOTIDE SEQUENCE</scope>
    <source>
        <strain evidence="3">DAOMC 236422</strain>
    </source>
</reference>
<sequence>MVNSAQILRLLASAAGLLPLVAAYPGINLANNRRGGREISSYGDHISRRMPMLVRDPTAGNPCNTASDCDSDAPMCDFPWRFGVSPYNQPQRVCMLATPYETCDTNAACTTNLCYTSAESPYCISGGSRCKYDIDCFGQGRCGKASDVRGDGTSLQGQCLIMGGQPCSGENAECQSGFCNINSYCAKDTTFGLPAVNDYSCSGNLRLSRGVYLASTELADGTFAFASKTYFPSYCGWTDVNGDCTVGSDCYSGNCLDIYNEGAKRCASGASVGTKCSQNVECFSSRCAITKGSTTPVCTYQPVGGPCEFPSHCGSGVCSNGKCQVAALTGTCFFSSDCITGTCDGGLCGSAVTTSTTTSSATSTTTTSSSTSSDAATTTSSTAMSTSTSTTTSASTASSTTSASTSTPTTTSTTTSSSSSSTTSKPISTSTTSTSTSTTTSKPSSASVSTTASSTTSKPSTMASGSTTTATSKSSSTTTATTTKPSTTSTTTSKPSTSASSTSSTTSKASSSTTTTSTSKSSSTTASTTTTKPSTTTTSSKPTTTATTTTSKSSTTTTTSKSSTTTTSKSSTTTSKSNTTSKSSSSATTTRVSTVTTTSKSTSTSSKPTATTTSSTTSKATTTTTSSVTLLPSGAVCSDNTICQSQYCRAKLNPDGTRATQANCDVKKASGAACYQNAGCISGVCVIAQGQSSGSCK</sequence>
<evidence type="ECO:0000313" key="4">
    <source>
        <dbReference type="Proteomes" id="UP000078113"/>
    </source>
</evidence>
<evidence type="ECO:0000313" key="3">
    <source>
        <dbReference type="EMBL" id="KAE8265244.1"/>
    </source>
</evidence>
<feature type="region of interest" description="Disordered" evidence="1">
    <location>
        <begin position="354"/>
        <end position="625"/>
    </location>
</feature>
<keyword evidence="2" id="KW-0732">Signal</keyword>
<dbReference type="EMBL" id="LWDG02000465">
    <property type="protein sequence ID" value="KAE8265244.1"/>
    <property type="molecule type" value="Genomic_DNA"/>
</dbReference>
<comment type="caution">
    <text evidence="3">The sequence shown here is derived from an EMBL/GenBank/DDBJ whole genome shotgun (WGS) entry which is preliminary data.</text>
</comment>
<accession>A0A8X7N4M9</accession>
<evidence type="ECO:0000256" key="1">
    <source>
        <dbReference type="SAM" id="MobiDB-lite"/>
    </source>
</evidence>
<organism evidence="3 4">
    <name type="scientific">Tilletia walkeri</name>
    <dbReference type="NCBI Taxonomy" id="117179"/>
    <lineage>
        <taxon>Eukaryota</taxon>
        <taxon>Fungi</taxon>
        <taxon>Dikarya</taxon>
        <taxon>Basidiomycota</taxon>
        <taxon>Ustilaginomycotina</taxon>
        <taxon>Exobasidiomycetes</taxon>
        <taxon>Tilletiales</taxon>
        <taxon>Tilletiaceae</taxon>
        <taxon>Tilletia</taxon>
    </lineage>
</organism>
<feature type="signal peptide" evidence="2">
    <location>
        <begin position="1"/>
        <end position="23"/>
    </location>
</feature>
<dbReference type="AlphaFoldDB" id="A0A8X7N4M9"/>
<keyword evidence="4" id="KW-1185">Reference proteome</keyword>
<gene>
    <name evidence="3" type="ORF">A4X09_0g6712</name>
</gene>
<dbReference type="Proteomes" id="UP000078113">
    <property type="component" value="Unassembled WGS sequence"/>
</dbReference>
<feature type="chain" id="PRO_5036464093" evidence="2">
    <location>
        <begin position="24"/>
        <end position="697"/>
    </location>
</feature>
<protein>
    <submittedName>
        <fullName evidence="3">Uncharacterized protein</fullName>
    </submittedName>
</protein>
<proteinExistence type="predicted"/>
<evidence type="ECO:0000256" key="2">
    <source>
        <dbReference type="SAM" id="SignalP"/>
    </source>
</evidence>
<reference evidence="3" key="2">
    <citation type="journal article" date="2019" name="IMA Fungus">
        <title>Genome sequencing and comparison of five Tilletia species to identify candidate genes for the detection of regulated species infecting wheat.</title>
        <authorList>
            <person name="Nguyen H.D.T."/>
            <person name="Sultana T."/>
            <person name="Kesanakurti P."/>
            <person name="Hambleton S."/>
        </authorList>
    </citation>
    <scope>NUCLEOTIDE SEQUENCE</scope>
    <source>
        <strain evidence="3">DAOMC 236422</strain>
    </source>
</reference>
<name>A0A8X7N4M9_9BASI</name>